<accession>A0A9W8NKY3</accession>
<sequence>MSEAVPTRRLSTGGKPPIKVRFHYVVEEAPSHDVQTPCMTAWEKEEIVAYPKGWPEWDYEVGDTRPMWSIQVYDTTPHSDNREHLGALAEMLHRDTKQVRYASGRDERDRVDVWGMPLPIDMPDEERVARCKAHMQAEIVARECAPAGTAYDFHIPQLSTINMWKRGLVIIDRQQEQWNDGEGGFLVVKWGVHPSYIEMMNREISLPGDPPYTGPESEMHFWRETQTDLGSSLMDLREGVESHNVDISQRFESVSVASTG</sequence>
<protein>
    <submittedName>
        <fullName evidence="1">Uncharacterized protein</fullName>
    </submittedName>
</protein>
<name>A0A9W8NKY3_9PEZI</name>
<evidence type="ECO:0000313" key="2">
    <source>
        <dbReference type="Proteomes" id="UP001148614"/>
    </source>
</evidence>
<dbReference type="AlphaFoldDB" id="A0A9W8NKY3"/>
<evidence type="ECO:0000313" key="1">
    <source>
        <dbReference type="EMBL" id="KAJ3578397.1"/>
    </source>
</evidence>
<organism evidence="1 2">
    <name type="scientific">Xylaria arbuscula</name>
    <dbReference type="NCBI Taxonomy" id="114810"/>
    <lineage>
        <taxon>Eukaryota</taxon>
        <taxon>Fungi</taxon>
        <taxon>Dikarya</taxon>
        <taxon>Ascomycota</taxon>
        <taxon>Pezizomycotina</taxon>
        <taxon>Sordariomycetes</taxon>
        <taxon>Xylariomycetidae</taxon>
        <taxon>Xylariales</taxon>
        <taxon>Xylariaceae</taxon>
        <taxon>Xylaria</taxon>
    </lineage>
</organism>
<reference evidence="1" key="1">
    <citation type="submission" date="2022-07" db="EMBL/GenBank/DDBJ databases">
        <title>Genome Sequence of Xylaria arbuscula.</title>
        <authorList>
            <person name="Buettner E."/>
        </authorList>
    </citation>
    <scope>NUCLEOTIDE SEQUENCE</scope>
    <source>
        <strain evidence="1">VT107</strain>
    </source>
</reference>
<comment type="caution">
    <text evidence="1">The sequence shown here is derived from an EMBL/GenBank/DDBJ whole genome shotgun (WGS) entry which is preliminary data.</text>
</comment>
<dbReference type="EMBL" id="JANPWZ010000220">
    <property type="protein sequence ID" value="KAJ3578397.1"/>
    <property type="molecule type" value="Genomic_DNA"/>
</dbReference>
<dbReference type="Proteomes" id="UP001148614">
    <property type="component" value="Unassembled WGS sequence"/>
</dbReference>
<gene>
    <name evidence="1" type="ORF">NPX13_g2171</name>
</gene>
<proteinExistence type="predicted"/>
<keyword evidence="2" id="KW-1185">Reference proteome</keyword>